<evidence type="ECO:0000313" key="3">
    <source>
        <dbReference type="Proteomes" id="UP000305887"/>
    </source>
</evidence>
<dbReference type="Gene3D" id="3.90.550.10">
    <property type="entry name" value="Spore Coat Polysaccharide Biosynthesis Protein SpsA, Chain A"/>
    <property type="match status" value="1"/>
</dbReference>
<sequence length="328" mass="35815">MRTVGVVVAARNAEATIGPAVRSALASDHVTEVIVVSDGSTDGTAEMARRAAAGDARLHVLSLARNVGPAEARNRAIAMAQADVLAVLDADDRFLPGRLEPLIQRNDWDLVADNVVFVNDPDYALPDSLVDPSRTAAFQTLSLAEFVQGNLRRSGVARGELGFLKPLISREFLLRNDLRYDPGLRLGEDYDLYVRALMAGARFLLTSRPGYLAQVRSDSLSSHHRTEDLEALIRAMRIHLKAPGLTYEERSALRQGLAQMAGRHAHRAVLDIKGHRGLPGVARTLLSRPGWIAPVLSGVLRDKLRPRHVEPVQEGYRLLLGVEAMTPT</sequence>
<proteinExistence type="predicted"/>
<protein>
    <submittedName>
        <fullName evidence="2">Glycosyltransferase family 2 protein</fullName>
    </submittedName>
</protein>
<dbReference type="PANTHER" id="PTHR43685:SF2">
    <property type="entry name" value="GLYCOSYLTRANSFERASE 2-LIKE DOMAIN-CONTAINING PROTEIN"/>
    <property type="match status" value="1"/>
</dbReference>
<dbReference type="SUPFAM" id="SSF53448">
    <property type="entry name" value="Nucleotide-diphospho-sugar transferases"/>
    <property type="match status" value="1"/>
</dbReference>
<dbReference type="AlphaFoldDB" id="A0A5C4MYY1"/>
<feature type="domain" description="Glycosyltransferase 2-like" evidence="1">
    <location>
        <begin position="6"/>
        <end position="122"/>
    </location>
</feature>
<keyword evidence="3" id="KW-1185">Reference proteome</keyword>
<dbReference type="Proteomes" id="UP000305887">
    <property type="component" value="Unassembled WGS sequence"/>
</dbReference>
<dbReference type="GO" id="GO:0016740">
    <property type="term" value="F:transferase activity"/>
    <property type="evidence" value="ECO:0007669"/>
    <property type="project" value="UniProtKB-KW"/>
</dbReference>
<evidence type="ECO:0000313" key="2">
    <source>
        <dbReference type="EMBL" id="TNC49147.1"/>
    </source>
</evidence>
<comment type="caution">
    <text evidence="2">The sequence shown here is derived from an EMBL/GenBank/DDBJ whole genome shotgun (WGS) entry which is preliminary data.</text>
</comment>
<gene>
    <name evidence="2" type="ORF">FHG66_11900</name>
</gene>
<reference evidence="2 3" key="1">
    <citation type="submission" date="2019-06" db="EMBL/GenBank/DDBJ databases">
        <title>YIM 131921 draft genome.</title>
        <authorList>
            <person name="Jiang L."/>
        </authorList>
    </citation>
    <scope>NUCLEOTIDE SEQUENCE [LARGE SCALE GENOMIC DNA]</scope>
    <source>
        <strain evidence="2 3">YIM 131921</strain>
    </source>
</reference>
<dbReference type="OrthoDB" id="5291101at2"/>
<dbReference type="InterPro" id="IPR029044">
    <property type="entry name" value="Nucleotide-diphossugar_trans"/>
</dbReference>
<name>A0A5C4MYY1_9RHOB</name>
<dbReference type="CDD" id="cd00761">
    <property type="entry name" value="Glyco_tranf_GTA_type"/>
    <property type="match status" value="1"/>
</dbReference>
<accession>A0A5C4MYY1</accession>
<keyword evidence="2" id="KW-0808">Transferase</keyword>
<evidence type="ECO:0000259" key="1">
    <source>
        <dbReference type="Pfam" id="PF00535"/>
    </source>
</evidence>
<dbReference type="InterPro" id="IPR050834">
    <property type="entry name" value="Glycosyltransf_2"/>
</dbReference>
<dbReference type="EMBL" id="VDFU01000013">
    <property type="protein sequence ID" value="TNC49147.1"/>
    <property type="molecule type" value="Genomic_DNA"/>
</dbReference>
<dbReference type="RefSeq" id="WP_139077024.1">
    <property type="nucleotide sequence ID" value="NZ_VDFU01000013.1"/>
</dbReference>
<dbReference type="Pfam" id="PF00535">
    <property type="entry name" value="Glycos_transf_2"/>
    <property type="match status" value="1"/>
</dbReference>
<dbReference type="PANTHER" id="PTHR43685">
    <property type="entry name" value="GLYCOSYLTRANSFERASE"/>
    <property type="match status" value="1"/>
</dbReference>
<organism evidence="2 3">
    <name type="scientific">Rubellimicrobium rubrum</name>
    <dbReference type="NCBI Taxonomy" id="2585369"/>
    <lineage>
        <taxon>Bacteria</taxon>
        <taxon>Pseudomonadati</taxon>
        <taxon>Pseudomonadota</taxon>
        <taxon>Alphaproteobacteria</taxon>
        <taxon>Rhodobacterales</taxon>
        <taxon>Roseobacteraceae</taxon>
        <taxon>Rubellimicrobium</taxon>
    </lineage>
</organism>
<dbReference type="InterPro" id="IPR001173">
    <property type="entry name" value="Glyco_trans_2-like"/>
</dbReference>